<name>A0A6J2U5K6_DROLE</name>
<dbReference type="CTD" id="33993"/>
<dbReference type="CDD" id="cd03784">
    <property type="entry name" value="GT1_Gtf-like"/>
    <property type="match status" value="1"/>
</dbReference>
<proteinExistence type="inferred from homology"/>
<evidence type="ECO:0000256" key="3">
    <source>
        <dbReference type="ARBA" id="ARBA00022679"/>
    </source>
</evidence>
<dbReference type="SUPFAM" id="SSF53756">
    <property type="entry name" value="UDP-Glycosyltransferase/glycogen phosphorylase"/>
    <property type="match status" value="1"/>
</dbReference>
<dbReference type="InterPro" id="IPR002213">
    <property type="entry name" value="UDP_glucos_trans"/>
</dbReference>
<comment type="catalytic activity">
    <reaction evidence="5">
        <text>glucuronate acceptor + UDP-alpha-D-glucuronate = acceptor beta-D-glucuronoside + UDP + H(+)</text>
        <dbReference type="Rhea" id="RHEA:21032"/>
        <dbReference type="ChEBI" id="CHEBI:15378"/>
        <dbReference type="ChEBI" id="CHEBI:58052"/>
        <dbReference type="ChEBI" id="CHEBI:58223"/>
        <dbReference type="ChEBI" id="CHEBI:132367"/>
        <dbReference type="ChEBI" id="CHEBI:132368"/>
        <dbReference type="EC" id="2.4.1.17"/>
    </reaction>
</comment>
<evidence type="ECO:0000313" key="7">
    <source>
        <dbReference type="RefSeq" id="XP_030383846.1"/>
    </source>
</evidence>
<dbReference type="RefSeq" id="XP_030383846.1">
    <property type="nucleotide sequence ID" value="XM_030527986.1"/>
</dbReference>
<keyword evidence="5" id="KW-0812">Transmembrane</keyword>
<dbReference type="PANTHER" id="PTHR48043:SF145">
    <property type="entry name" value="FI06409P-RELATED"/>
    <property type="match status" value="1"/>
</dbReference>
<dbReference type="FunFam" id="3.40.50.2000:FF:000021">
    <property type="entry name" value="UDP-glucuronosyltransferase"/>
    <property type="match status" value="1"/>
</dbReference>
<dbReference type="AlphaFoldDB" id="A0A6J2U5K6"/>
<dbReference type="GO" id="GO:0015020">
    <property type="term" value="F:glucuronosyltransferase activity"/>
    <property type="evidence" value="ECO:0007669"/>
    <property type="project" value="UniProtKB-EC"/>
</dbReference>
<organism evidence="6 7">
    <name type="scientific">Drosophila lebanonensis</name>
    <name type="common">Fruit fly</name>
    <name type="synonym">Scaptodrosophila lebanonensis</name>
    <dbReference type="NCBI Taxonomy" id="7225"/>
    <lineage>
        <taxon>Eukaryota</taxon>
        <taxon>Metazoa</taxon>
        <taxon>Ecdysozoa</taxon>
        <taxon>Arthropoda</taxon>
        <taxon>Hexapoda</taxon>
        <taxon>Insecta</taxon>
        <taxon>Pterygota</taxon>
        <taxon>Neoptera</taxon>
        <taxon>Endopterygota</taxon>
        <taxon>Diptera</taxon>
        <taxon>Brachycera</taxon>
        <taxon>Muscomorpha</taxon>
        <taxon>Ephydroidea</taxon>
        <taxon>Drosophilidae</taxon>
        <taxon>Scaptodrosophila</taxon>
    </lineage>
</organism>
<comment type="subcellular location">
    <subcellularLocation>
        <location evidence="5">Membrane</location>
        <topology evidence="5">Single-pass membrane protein</topology>
    </subcellularLocation>
</comment>
<gene>
    <name evidence="7" type="primary">LOC115631275</name>
</gene>
<keyword evidence="3 4" id="KW-0808">Transferase</keyword>
<dbReference type="InterPro" id="IPR035595">
    <property type="entry name" value="UDP_glycos_trans_CS"/>
</dbReference>
<sequence>MRLSLVQLLLCWSALGWSGTSCGHILGIFVQVHRSQLLVYTAVARVLLQHGHQLTLITTLPLDSELELDGNLTHILVPWKQSAENANLSKDLFTRLQRTYERLEDAEQLLNEPEWQAFMAHNPTPAYDLLLLGYHFNDHLLGVAAHFNCPVAIITTQQPISFVHSLLGNPEERWYVPQPYDKRQRTGWRALAFGVWEKATELMARRVMRRIYSKHFSPSHYPSFDQMRQRVVLALNNHHMISEGPIAPLLPNMLDIGGICMEQGLKAIDTDIGYTRPFIYFSLGTRFSWHTVPSDFVAIFVEAFAQLPDYDIYWTYDGSNDSVSSISGTHSNIKLSQWWGQQQLLASGQIQLFITHGGKGSLTEALYYGVPMLGLPFLGDQHTNLRRMSRKGWGLYRNPRNLSSASLLTALRELLMVSQYRENIRSSSRLYRDRPLNASALTAYWLEYVMRHDGATHLHNPGRMLNWWQYYLLDVYATIYGCLLAVIIILRHLDGRT</sequence>
<dbReference type="Gene3D" id="3.40.50.2000">
    <property type="entry name" value="Glycogen Phosphorylase B"/>
    <property type="match status" value="1"/>
</dbReference>
<dbReference type="PROSITE" id="PS51257">
    <property type="entry name" value="PROKAR_LIPOPROTEIN"/>
    <property type="match status" value="1"/>
</dbReference>
<keyword evidence="2 4" id="KW-0328">Glycosyltransferase</keyword>
<keyword evidence="5" id="KW-0472">Membrane</keyword>
<dbReference type="PANTHER" id="PTHR48043">
    <property type="entry name" value="EG:EG0003.4 PROTEIN-RELATED"/>
    <property type="match status" value="1"/>
</dbReference>
<comment type="similarity">
    <text evidence="1 4">Belongs to the UDP-glycosyltransferase family.</text>
</comment>
<protein>
    <recommendedName>
        <fullName evidence="5">UDP-glucuronosyltransferase</fullName>
        <ecNumber evidence="5">2.4.1.17</ecNumber>
    </recommendedName>
</protein>
<evidence type="ECO:0000256" key="4">
    <source>
        <dbReference type="RuleBase" id="RU003718"/>
    </source>
</evidence>
<keyword evidence="6" id="KW-1185">Reference proteome</keyword>
<feature type="signal peptide" evidence="5">
    <location>
        <begin position="1"/>
        <end position="22"/>
    </location>
</feature>
<dbReference type="PROSITE" id="PS00375">
    <property type="entry name" value="UDPGT"/>
    <property type="match status" value="1"/>
</dbReference>
<evidence type="ECO:0000256" key="5">
    <source>
        <dbReference type="RuleBase" id="RU362059"/>
    </source>
</evidence>
<dbReference type="InterPro" id="IPR050271">
    <property type="entry name" value="UDP-glycosyltransferase"/>
</dbReference>
<evidence type="ECO:0000313" key="6">
    <source>
        <dbReference type="Proteomes" id="UP000504634"/>
    </source>
</evidence>
<dbReference type="GeneID" id="115631275"/>
<evidence type="ECO:0000256" key="2">
    <source>
        <dbReference type="ARBA" id="ARBA00022676"/>
    </source>
</evidence>
<dbReference type="EC" id="2.4.1.17" evidence="5"/>
<reference evidence="7" key="1">
    <citation type="submission" date="2025-08" db="UniProtKB">
        <authorList>
            <consortium name="RefSeq"/>
        </authorList>
    </citation>
    <scope>IDENTIFICATION</scope>
    <source>
        <strain evidence="7">11010-0011.00</strain>
        <tissue evidence="7">Whole body</tissue>
    </source>
</reference>
<dbReference type="GO" id="GO:0016020">
    <property type="term" value="C:membrane"/>
    <property type="evidence" value="ECO:0007669"/>
    <property type="project" value="UniProtKB-SubCell"/>
</dbReference>
<dbReference type="Pfam" id="PF00201">
    <property type="entry name" value="UDPGT"/>
    <property type="match status" value="1"/>
</dbReference>
<feature type="transmembrane region" description="Helical" evidence="5">
    <location>
        <begin position="467"/>
        <end position="490"/>
    </location>
</feature>
<evidence type="ECO:0000256" key="1">
    <source>
        <dbReference type="ARBA" id="ARBA00009995"/>
    </source>
</evidence>
<dbReference type="OrthoDB" id="5835829at2759"/>
<dbReference type="Proteomes" id="UP000504634">
    <property type="component" value="Unplaced"/>
</dbReference>
<keyword evidence="5" id="KW-1133">Transmembrane helix</keyword>
<accession>A0A6J2U5K6</accession>
<keyword evidence="5" id="KW-0732">Signal</keyword>
<feature type="chain" id="PRO_5027162039" description="UDP-glucuronosyltransferase" evidence="5">
    <location>
        <begin position="23"/>
        <end position="497"/>
    </location>
</feature>